<sequence length="80" mass="9096">MEENGESMWRMTRSRMSRRLTSTPNSTTTSYSFSYVARESKTVSPLEWFTSHSRHVSCAITIAKKTVIYATVSQSTDPNP</sequence>
<evidence type="ECO:0000313" key="2">
    <source>
        <dbReference type="EMBL" id="EYB85860.1"/>
    </source>
</evidence>
<reference evidence="3" key="1">
    <citation type="journal article" date="2015" name="Nat. Genet.">
        <title>The genome and transcriptome of the zoonotic hookworm Ancylostoma ceylanicum identify infection-specific gene families.</title>
        <authorList>
            <person name="Schwarz E.M."/>
            <person name="Hu Y."/>
            <person name="Antoshechkin I."/>
            <person name="Miller M.M."/>
            <person name="Sternberg P.W."/>
            <person name="Aroian R.V."/>
        </authorList>
    </citation>
    <scope>NUCLEOTIDE SEQUENCE</scope>
    <source>
        <strain evidence="3">HY135</strain>
    </source>
</reference>
<feature type="region of interest" description="Disordered" evidence="1">
    <location>
        <begin position="1"/>
        <end position="29"/>
    </location>
</feature>
<dbReference type="OrthoDB" id="18740at2759"/>
<evidence type="ECO:0000313" key="3">
    <source>
        <dbReference type="Proteomes" id="UP000024635"/>
    </source>
</evidence>
<dbReference type="AlphaFoldDB" id="A0A016S5B5"/>
<feature type="compositionally biased region" description="Low complexity" evidence="1">
    <location>
        <begin position="19"/>
        <end position="29"/>
    </location>
</feature>
<protein>
    <submittedName>
        <fullName evidence="2">Uncharacterized protein</fullName>
    </submittedName>
</protein>
<gene>
    <name evidence="2" type="primary">Acey_s0289.g1498</name>
    <name evidence="2" type="ORF">Y032_0289g1498</name>
</gene>
<proteinExistence type="predicted"/>
<evidence type="ECO:0000256" key="1">
    <source>
        <dbReference type="SAM" id="MobiDB-lite"/>
    </source>
</evidence>
<comment type="caution">
    <text evidence="2">The sequence shown here is derived from an EMBL/GenBank/DDBJ whole genome shotgun (WGS) entry which is preliminary data.</text>
</comment>
<dbReference type="Proteomes" id="UP000024635">
    <property type="component" value="Unassembled WGS sequence"/>
</dbReference>
<dbReference type="EMBL" id="JARK01001625">
    <property type="protein sequence ID" value="EYB85860.1"/>
    <property type="molecule type" value="Genomic_DNA"/>
</dbReference>
<keyword evidence="3" id="KW-1185">Reference proteome</keyword>
<name>A0A016S5B5_9BILA</name>
<organism evidence="2 3">
    <name type="scientific">Ancylostoma ceylanicum</name>
    <dbReference type="NCBI Taxonomy" id="53326"/>
    <lineage>
        <taxon>Eukaryota</taxon>
        <taxon>Metazoa</taxon>
        <taxon>Ecdysozoa</taxon>
        <taxon>Nematoda</taxon>
        <taxon>Chromadorea</taxon>
        <taxon>Rhabditida</taxon>
        <taxon>Rhabditina</taxon>
        <taxon>Rhabditomorpha</taxon>
        <taxon>Strongyloidea</taxon>
        <taxon>Ancylostomatidae</taxon>
        <taxon>Ancylostomatinae</taxon>
        <taxon>Ancylostoma</taxon>
    </lineage>
</organism>
<accession>A0A016S5B5</accession>